<evidence type="ECO:0000313" key="2">
    <source>
        <dbReference type="Proteomes" id="UP001186974"/>
    </source>
</evidence>
<reference evidence="1" key="1">
    <citation type="submission" date="2024-09" db="EMBL/GenBank/DDBJ databases">
        <title>Black Yeasts Isolated from many extreme environments.</title>
        <authorList>
            <person name="Coleine C."/>
            <person name="Stajich J.E."/>
            <person name="Selbmann L."/>
        </authorList>
    </citation>
    <scope>NUCLEOTIDE SEQUENCE</scope>
    <source>
        <strain evidence="1">CCFEE 5737</strain>
    </source>
</reference>
<name>A0ACC3DCZ1_9PEZI</name>
<gene>
    <name evidence="1" type="ORF">LTS18_011915</name>
</gene>
<organism evidence="1 2">
    <name type="scientific">Coniosporium uncinatum</name>
    <dbReference type="NCBI Taxonomy" id="93489"/>
    <lineage>
        <taxon>Eukaryota</taxon>
        <taxon>Fungi</taxon>
        <taxon>Dikarya</taxon>
        <taxon>Ascomycota</taxon>
        <taxon>Pezizomycotina</taxon>
        <taxon>Dothideomycetes</taxon>
        <taxon>Dothideomycetes incertae sedis</taxon>
        <taxon>Coniosporium</taxon>
    </lineage>
</organism>
<sequence length="766" mass="84712">MDGAAAAEERSSEDIAAVAQDALDKPKGGSTGVGDASASPEDENKFQTAIAAWRNIDLTSMIPILDTAASDLVSHQRDSLVQRKDLAQKTKDFRKLEDAGKLTEIKGLLKSYQTFIDLITNQSKSVSSAFLKVYEPLSEAPDPYPLLEASIDSLVTAEETLPRITEENERLQSSVAKLTSQLEDTEKQLETERTSRQALEGNQGAKVKEVELRWENVLREKQDNWEAKEKSLEEKVENQDRLLKELKASYEVSQRLGRDEEDAAEGAAGGASAAELEIVHSELERASTRLAEVESRNEQLRLELAQSAAHSGAYKNALPVEEDPAFLRLRSENQSLLRKIDNSRFEKDAEKRKLDASLRTLEREATALKADRDALKERVQKWGDYEDVKRELEMLKSIELATGVDDDWDADDPVATDASKQDHVNAEKEKGENLEQLLLARNKKLSNELTVLRVSHQDLQTRLAQLQENVSNTNMELEKSRNLTATLENDLTKVQQEAVNAFDTMSVAGTRTSRYPRSTYGTQRGRNVSPTSSIISGMEGPRYATETTLEAAAMGQPVGGGSGMLPMIIAQRDRFKKSNADLSEQLSKEHDIVQSLRNEIASLQKDNLNLYEKSRYVSTFNRGGPTSSSSGTGFAQNPNPSIVQMEAATPSLDQRYATRYESSLTPFASFRSKESQRAVRRMSYPERVVYQLTRIVLQTRTSRNLFAGYLLALHVLVFFMLYWIGDADEAGRATATMVGSIPVGAGVGAVGPAALGVGEEVPADRG</sequence>
<dbReference type="EMBL" id="JAWDJW010006337">
    <property type="protein sequence ID" value="KAK3065392.1"/>
    <property type="molecule type" value="Genomic_DNA"/>
</dbReference>
<comment type="caution">
    <text evidence="1">The sequence shown here is derived from an EMBL/GenBank/DDBJ whole genome shotgun (WGS) entry which is preliminary data.</text>
</comment>
<evidence type="ECO:0000313" key="1">
    <source>
        <dbReference type="EMBL" id="KAK3065392.1"/>
    </source>
</evidence>
<keyword evidence="2" id="KW-1185">Reference proteome</keyword>
<accession>A0ACC3DCZ1</accession>
<dbReference type="Proteomes" id="UP001186974">
    <property type="component" value="Unassembled WGS sequence"/>
</dbReference>
<protein>
    <submittedName>
        <fullName evidence="1">Uncharacterized protein</fullName>
    </submittedName>
</protein>
<proteinExistence type="predicted"/>